<sequence>MAWEAARTRQPGALWIWKPCSQSCGRGIRVLGASTPQEELRQLATKRGVIQKYVDKPLLLDGYKFDLRIYVVVLSYDPLKVYINDEGLVRLATEKYSPSVDTLESRTMHLTNYSVNKSSPVFVQNKDGRNDVVKLKNGQELGGETCPPEAQPNGEEPRAFKWSLHELRKHLEASGLDYDAMYGRIKDVVIKTLLAAESPLQTEWSKSLEQEEEGWAARGPAGCHRGSCFEIYGFDVIVDSAMKPWLLEVNICPSLSSGSPLDKRIKTKLVADTLTLAGIRPPPSFWQPGPSVGTKRKVEGVTSESCADVKDLTPVACTWSKADLDKRTRKLLECKTAKEAVAMFEQAEWELVLDSHDEDMRRGGLERIFPTAGAAQYLDFVEESYCNLVLRRWHEAGGAQLLKPGAAPGVVPAWLPRQVSFSRT</sequence>
<evidence type="ECO:0000313" key="6">
    <source>
        <dbReference type="EMBL" id="CAD9534039.1"/>
    </source>
</evidence>
<protein>
    <recommendedName>
        <fullName evidence="4">Tubulin--tyrosine ligase-like protein 5</fullName>
    </recommendedName>
</protein>
<dbReference type="PANTHER" id="PTHR12241">
    <property type="entry name" value="TUBULIN POLYGLUTAMYLASE"/>
    <property type="match status" value="1"/>
</dbReference>
<evidence type="ECO:0000256" key="5">
    <source>
        <dbReference type="ARBA" id="ARBA00049274"/>
    </source>
</evidence>
<reference evidence="6" key="1">
    <citation type="submission" date="2021-01" db="EMBL/GenBank/DDBJ databases">
        <authorList>
            <person name="Corre E."/>
            <person name="Pelletier E."/>
            <person name="Niang G."/>
            <person name="Scheremetjew M."/>
            <person name="Finn R."/>
            <person name="Kale V."/>
            <person name="Holt S."/>
            <person name="Cochrane G."/>
            <person name="Meng A."/>
            <person name="Brown T."/>
            <person name="Cohen L."/>
        </authorList>
    </citation>
    <scope>NUCLEOTIDE SEQUENCE</scope>
    <source>
        <strain evidence="6">RCC3387</strain>
    </source>
</reference>
<dbReference type="PANTHER" id="PTHR12241:SF145">
    <property type="entry name" value="TUBULIN POLYGLUTAMYLASE TTLL5"/>
    <property type="match status" value="1"/>
</dbReference>
<dbReference type="InterPro" id="IPR004344">
    <property type="entry name" value="TTL/TTLL_fam"/>
</dbReference>
<evidence type="ECO:0000256" key="4">
    <source>
        <dbReference type="ARBA" id="ARBA00041448"/>
    </source>
</evidence>
<dbReference type="PROSITE" id="PS51221">
    <property type="entry name" value="TTL"/>
    <property type="match status" value="1"/>
</dbReference>
<evidence type="ECO:0000256" key="3">
    <source>
        <dbReference type="ARBA" id="ARBA00022840"/>
    </source>
</evidence>
<accession>A0A7S2J0F0</accession>
<proteinExistence type="predicted"/>
<dbReference type="AlphaFoldDB" id="A0A7S2J0F0"/>
<dbReference type="Pfam" id="PF03133">
    <property type="entry name" value="TTL"/>
    <property type="match status" value="2"/>
</dbReference>
<keyword evidence="1" id="KW-0436">Ligase</keyword>
<dbReference type="GO" id="GO:0005524">
    <property type="term" value="F:ATP binding"/>
    <property type="evidence" value="ECO:0007669"/>
    <property type="project" value="UniProtKB-KW"/>
</dbReference>
<dbReference type="Gene3D" id="3.30.470.20">
    <property type="entry name" value="ATP-grasp fold, B domain"/>
    <property type="match status" value="1"/>
</dbReference>
<evidence type="ECO:0000256" key="1">
    <source>
        <dbReference type="ARBA" id="ARBA00022598"/>
    </source>
</evidence>
<dbReference type="GO" id="GO:0036064">
    <property type="term" value="C:ciliary basal body"/>
    <property type="evidence" value="ECO:0007669"/>
    <property type="project" value="TreeGrafter"/>
</dbReference>
<dbReference type="GO" id="GO:0015631">
    <property type="term" value="F:tubulin binding"/>
    <property type="evidence" value="ECO:0007669"/>
    <property type="project" value="TreeGrafter"/>
</dbReference>
<comment type="catalytic activity">
    <reaction evidence="5">
        <text>L-glutamyl-[protein] + L-glutamate + ATP = gamma-L-glutamyl-L-glutamyl-[protein] + ADP + phosphate + H(+)</text>
        <dbReference type="Rhea" id="RHEA:60144"/>
        <dbReference type="Rhea" id="RHEA-COMP:10208"/>
        <dbReference type="Rhea" id="RHEA-COMP:15517"/>
        <dbReference type="ChEBI" id="CHEBI:15378"/>
        <dbReference type="ChEBI" id="CHEBI:29973"/>
        <dbReference type="ChEBI" id="CHEBI:29985"/>
        <dbReference type="ChEBI" id="CHEBI:30616"/>
        <dbReference type="ChEBI" id="CHEBI:43474"/>
        <dbReference type="ChEBI" id="CHEBI:143622"/>
        <dbReference type="ChEBI" id="CHEBI:456216"/>
    </reaction>
    <physiologicalReaction direction="left-to-right" evidence="5">
        <dbReference type="Rhea" id="RHEA:60145"/>
    </physiologicalReaction>
</comment>
<gene>
    <name evidence="6" type="ORF">BRAN1462_LOCUS13525</name>
</gene>
<dbReference type="EMBL" id="HBGW01021380">
    <property type="protein sequence ID" value="CAD9534039.1"/>
    <property type="molecule type" value="Transcribed_RNA"/>
</dbReference>
<dbReference type="SUPFAM" id="SSF56059">
    <property type="entry name" value="Glutathione synthetase ATP-binding domain-like"/>
    <property type="match status" value="1"/>
</dbReference>
<keyword evidence="2" id="KW-0547">Nucleotide-binding</keyword>
<dbReference type="GO" id="GO:0000226">
    <property type="term" value="P:microtubule cytoskeleton organization"/>
    <property type="evidence" value="ECO:0007669"/>
    <property type="project" value="TreeGrafter"/>
</dbReference>
<name>A0A7S2J0F0_9DINO</name>
<evidence type="ECO:0000256" key="2">
    <source>
        <dbReference type="ARBA" id="ARBA00022741"/>
    </source>
</evidence>
<dbReference type="GO" id="GO:0070740">
    <property type="term" value="F:tubulin-glutamic acid ligase activity"/>
    <property type="evidence" value="ECO:0007669"/>
    <property type="project" value="TreeGrafter"/>
</dbReference>
<keyword evidence="3" id="KW-0067">ATP-binding</keyword>
<organism evidence="6">
    <name type="scientific">Zooxanthella nutricula</name>
    <dbReference type="NCBI Taxonomy" id="1333877"/>
    <lineage>
        <taxon>Eukaryota</taxon>
        <taxon>Sar</taxon>
        <taxon>Alveolata</taxon>
        <taxon>Dinophyceae</taxon>
        <taxon>Peridiniales</taxon>
        <taxon>Peridiniales incertae sedis</taxon>
        <taxon>Zooxanthella</taxon>
    </lineage>
</organism>